<name>A0ABQ5UC47_9HYPH</name>
<evidence type="ECO:0000313" key="3">
    <source>
        <dbReference type="Proteomes" id="UP001161406"/>
    </source>
</evidence>
<feature type="domain" description="Glycosyltransferase 2-like" evidence="1">
    <location>
        <begin position="7"/>
        <end position="147"/>
    </location>
</feature>
<proteinExistence type="predicted"/>
<dbReference type="RefSeq" id="WP_284386841.1">
    <property type="nucleotide sequence ID" value="NZ_BSNG01000001.1"/>
</dbReference>
<dbReference type="CDD" id="cd00761">
    <property type="entry name" value="Glyco_tranf_GTA_type"/>
    <property type="match status" value="1"/>
</dbReference>
<protein>
    <recommendedName>
        <fullName evidence="1">Glycosyltransferase 2-like domain-containing protein</fullName>
    </recommendedName>
</protein>
<reference evidence="2" key="2">
    <citation type="submission" date="2023-01" db="EMBL/GenBank/DDBJ databases">
        <title>Draft genome sequence of Devosia yakushimensis strain NBRC 103855.</title>
        <authorList>
            <person name="Sun Q."/>
            <person name="Mori K."/>
        </authorList>
    </citation>
    <scope>NUCLEOTIDE SEQUENCE</scope>
    <source>
        <strain evidence="2">NBRC 103855</strain>
    </source>
</reference>
<dbReference type="EMBL" id="BSNG01000001">
    <property type="protein sequence ID" value="GLQ08141.1"/>
    <property type="molecule type" value="Genomic_DNA"/>
</dbReference>
<reference evidence="2" key="1">
    <citation type="journal article" date="2014" name="Int. J. Syst. Evol. Microbiol.">
        <title>Complete genome of a new Firmicutes species belonging to the dominant human colonic microbiota ('Ruminococcus bicirculans') reveals two chromosomes and a selective capacity to utilize plant glucans.</title>
        <authorList>
            <consortium name="NISC Comparative Sequencing Program"/>
            <person name="Wegmann U."/>
            <person name="Louis P."/>
            <person name="Goesmann A."/>
            <person name="Henrissat B."/>
            <person name="Duncan S.H."/>
            <person name="Flint H.J."/>
        </authorList>
    </citation>
    <scope>NUCLEOTIDE SEQUENCE</scope>
    <source>
        <strain evidence="2">NBRC 103855</strain>
    </source>
</reference>
<sequence>MYRPRVSVVIPAYNAESTLQDTLASVRGQTLSNIEIIVVDDGSRDGTHAVAQRLAAGDHRIRVISTPNGGVAAARNVGIQAAEALYIAPLDADDLWHPEKLDRQLAVLEARPEVSLVYCSRRNIDEAGFVIKTIAQATLAGRVCHRLTAFNAVGNGSAIMFRRADALRAGGYDPRLKAAGAQGCEDFLFQIRLATMGEVAVDGDYLMGYRKRADAMSNDDRTMLRSRLLALDIVARELPELARTARETYKKHQFVLGLKTLATGKIDDAATLLGDWAKGANPGSLRDGLGYLLHRRASRDPGVTSGPGRRQFTEYQPGEAAVLGLGPHLRRILAALEPRDRAFSYERKALQDTTG</sequence>
<evidence type="ECO:0000313" key="2">
    <source>
        <dbReference type="EMBL" id="GLQ08141.1"/>
    </source>
</evidence>
<evidence type="ECO:0000259" key="1">
    <source>
        <dbReference type="Pfam" id="PF00535"/>
    </source>
</evidence>
<organism evidence="2 3">
    <name type="scientific">Devosia yakushimensis</name>
    <dbReference type="NCBI Taxonomy" id="470028"/>
    <lineage>
        <taxon>Bacteria</taxon>
        <taxon>Pseudomonadati</taxon>
        <taxon>Pseudomonadota</taxon>
        <taxon>Alphaproteobacteria</taxon>
        <taxon>Hyphomicrobiales</taxon>
        <taxon>Devosiaceae</taxon>
        <taxon>Devosia</taxon>
    </lineage>
</organism>
<dbReference type="PANTHER" id="PTHR43685:SF2">
    <property type="entry name" value="GLYCOSYLTRANSFERASE 2-LIKE DOMAIN-CONTAINING PROTEIN"/>
    <property type="match status" value="1"/>
</dbReference>
<accession>A0ABQ5UC47</accession>
<dbReference type="PANTHER" id="PTHR43685">
    <property type="entry name" value="GLYCOSYLTRANSFERASE"/>
    <property type="match status" value="1"/>
</dbReference>
<gene>
    <name evidence="2" type="ORF">GCM10007913_00730</name>
</gene>
<comment type="caution">
    <text evidence="2">The sequence shown here is derived from an EMBL/GenBank/DDBJ whole genome shotgun (WGS) entry which is preliminary data.</text>
</comment>
<dbReference type="Pfam" id="PF00535">
    <property type="entry name" value="Glycos_transf_2"/>
    <property type="match status" value="1"/>
</dbReference>
<dbReference type="InterPro" id="IPR050834">
    <property type="entry name" value="Glycosyltransf_2"/>
</dbReference>
<keyword evidence="3" id="KW-1185">Reference proteome</keyword>
<dbReference type="Proteomes" id="UP001161406">
    <property type="component" value="Unassembled WGS sequence"/>
</dbReference>
<dbReference type="Gene3D" id="3.90.550.10">
    <property type="entry name" value="Spore Coat Polysaccharide Biosynthesis Protein SpsA, Chain A"/>
    <property type="match status" value="1"/>
</dbReference>
<dbReference type="InterPro" id="IPR029044">
    <property type="entry name" value="Nucleotide-diphossugar_trans"/>
</dbReference>
<dbReference type="SUPFAM" id="SSF53448">
    <property type="entry name" value="Nucleotide-diphospho-sugar transferases"/>
    <property type="match status" value="1"/>
</dbReference>
<dbReference type="InterPro" id="IPR001173">
    <property type="entry name" value="Glyco_trans_2-like"/>
</dbReference>